<gene>
    <name evidence="1" type="ORF">ACAOBT_LOCUS1764</name>
</gene>
<proteinExistence type="predicted"/>
<comment type="caution">
    <text evidence="1">The sequence shown here is derived from an EMBL/GenBank/DDBJ whole genome shotgun (WGS) entry which is preliminary data.</text>
</comment>
<dbReference type="AlphaFoldDB" id="A0A9P0JNH2"/>
<keyword evidence="2" id="KW-1185">Reference proteome</keyword>
<name>A0A9P0JNH2_ACAOB</name>
<dbReference type="EMBL" id="CAKOFQ010006667">
    <property type="protein sequence ID" value="CAH1956860.1"/>
    <property type="molecule type" value="Genomic_DNA"/>
</dbReference>
<reference evidence="1" key="1">
    <citation type="submission" date="2022-03" db="EMBL/GenBank/DDBJ databases">
        <authorList>
            <person name="Sayadi A."/>
        </authorList>
    </citation>
    <scope>NUCLEOTIDE SEQUENCE</scope>
</reference>
<protein>
    <submittedName>
        <fullName evidence="1">Uncharacterized protein</fullName>
    </submittedName>
</protein>
<sequence length="99" mass="11564">MKEITKFRLKRYTLPEKTKPYAMYKDLTKREVGYLMCYFLGLREDVTLAFIYAMSHFTQFAGQGDVLRKKGGRYVYGHLVVSTSPQMVKCRHAAGSKRR</sequence>
<accession>A0A9P0JNH2</accession>
<evidence type="ECO:0000313" key="2">
    <source>
        <dbReference type="Proteomes" id="UP001152888"/>
    </source>
</evidence>
<dbReference type="Proteomes" id="UP001152888">
    <property type="component" value="Unassembled WGS sequence"/>
</dbReference>
<evidence type="ECO:0000313" key="1">
    <source>
        <dbReference type="EMBL" id="CAH1956860.1"/>
    </source>
</evidence>
<organism evidence="1 2">
    <name type="scientific">Acanthoscelides obtectus</name>
    <name type="common">Bean weevil</name>
    <name type="synonym">Bruchus obtectus</name>
    <dbReference type="NCBI Taxonomy" id="200917"/>
    <lineage>
        <taxon>Eukaryota</taxon>
        <taxon>Metazoa</taxon>
        <taxon>Ecdysozoa</taxon>
        <taxon>Arthropoda</taxon>
        <taxon>Hexapoda</taxon>
        <taxon>Insecta</taxon>
        <taxon>Pterygota</taxon>
        <taxon>Neoptera</taxon>
        <taxon>Endopterygota</taxon>
        <taxon>Coleoptera</taxon>
        <taxon>Polyphaga</taxon>
        <taxon>Cucujiformia</taxon>
        <taxon>Chrysomeloidea</taxon>
        <taxon>Chrysomelidae</taxon>
        <taxon>Bruchinae</taxon>
        <taxon>Bruchini</taxon>
        <taxon>Acanthoscelides</taxon>
    </lineage>
</organism>